<dbReference type="PROSITE" id="PS50943">
    <property type="entry name" value="HTH_CROC1"/>
    <property type="match status" value="1"/>
</dbReference>
<proteinExistence type="predicted"/>
<sequence length="78" mass="9078">MLIVKPILKQWLDERGYKSQQAFAKEVGIPQKTINNFDDSVQHKTTTLFKIARHLGITVDELFHVEEIEEPDTDKVKQ</sequence>
<gene>
    <name evidence="2" type="ORF">JRJ22_18675</name>
</gene>
<dbReference type="Proteomes" id="UP000663452">
    <property type="component" value="Chromosome"/>
</dbReference>
<accession>A0ABX7L7G9</accession>
<dbReference type="InterPro" id="IPR010982">
    <property type="entry name" value="Lambda_DNA-bd_dom_sf"/>
</dbReference>
<dbReference type="Gene3D" id="1.10.260.40">
    <property type="entry name" value="lambda repressor-like DNA-binding domains"/>
    <property type="match status" value="1"/>
</dbReference>
<dbReference type="Pfam" id="PF13443">
    <property type="entry name" value="HTH_26"/>
    <property type="match status" value="1"/>
</dbReference>
<evidence type="ECO:0000259" key="1">
    <source>
        <dbReference type="PROSITE" id="PS50943"/>
    </source>
</evidence>
<dbReference type="RefSeq" id="WP_206100931.1">
    <property type="nucleotide sequence ID" value="NZ_CP070969.1"/>
</dbReference>
<evidence type="ECO:0000313" key="2">
    <source>
        <dbReference type="EMBL" id="QSF43293.1"/>
    </source>
</evidence>
<dbReference type="InterPro" id="IPR001387">
    <property type="entry name" value="Cro/C1-type_HTH"/>
</dbReference>
<dbReference type="SMART" id="SM00530">
    <property type="entry name" value="HTH_XRE"/>
    <property type="match status" value="1"/>
</dbReference>
<dbReference type="EMBL" id="CP070969">
    <property type="protein sequence ID" value="QSF43293.1"/>
    <property type="molecule type" value="Genomic_DNA"/>
</dbReference>
<protein>
    <submittedName>
        <fullName evidence="2">Helix-turn-helix transcriptional regulator</fullName>
    </submittedName>
</protein>
<dbReference type="CDD" id="cd00093">
    <property type="entry name" value="HTH_XRE"/>
    <property type="match status" value="1"/>
</dbReference>
<dbReference type="SUPFAM" id="SSF47413">
    <property type="entry name" value="lambda repressor-like DNA-binding domains"/>
    <property type="match status" value="1"/>
</dbReference>
<organism evidence="2 3">
    <name type="scientific">Paenibacillus tianjinensis</name>
    <dbReference type="NCBI Taxonomy" id="2810347"/>
    <lineage>
        <taxon>Bacteria</taxon>
        <taxon>Bacillati</taxon>
        <taxon>Bacillota</taxon>
        <taxon>Bacilli</taxon>
        <taxon>Bacillales</taxon>
        <taxon>Paenibacillaceae</taxon>
        <taxon>Paenibacillus</taxon>
    </lineage>
</organism>
<reference evidence="2 3" key="1">
    <citation type="submission" date="2021-02" db="EMBL/GenBank/DDBJ databases">
        <title>Paenibacillus tianjinensis sp. nov.</title>
        <authorList>
            <person name="Liu H."/>
        </authorList>
    </citation>
    <scope>NUCLEOTIDE SEQUENCE [LARGE SCALE GENOMIC DNA]</scope>
    <source>
        <strain evidence="2 3">TB2019</strain>
    </source>
</reference>
<evidence type="ECO:0000313" key="3">
    <source>
        <dbReference type="Proteomes" id="UP000663452"/>
    </source>
</evidence>
<feature type="domain" description="HTH cro/C1-type" evidence="1">
    <location>
        <begin position="8"/>
        <end position="62"/>
    </location>
</feature>
<name>A0ABX7L7G9_9BACL</name>
<keyword evidence="3" id="KW-1185">Reference proteome</keyword>